<dbReference type="OMA" id="QYLNPWG"/>
<dbReference type="GO" id="GO:0045893">
    <property type="term" value="P:positive regulation of DNA-templated transcription"/>
    <property type="evidence" value="ECO:0007669"/>
    <property type="project" value="TreeGrafter"/>
</dbReference>
<evidence type="ECO:0000259" key="3">
    <source>
        <dbReference type="PROSITE" id="PS50891"/>
    </source>
</evidence>
<name>A0AA38GMV4_TAXCH</name>
<evidence type="ECO:0000256" key="2">
    <source>
        <dbReference type="SAM" id="MobiDB-lite"/>
    </source>
</evidence>
<protein>
    <recommendedName>
        <fullName evidence="3">LOB domain-containing protein</fullName>
    </recommendedName>
</protein>
<evidence type="ECO:0000256" key="1">
    <source>
        <dbReference type="ARBA" id="ARBA00005474"/>
    </source>
</evidence>
<dbReference type="AlphaFoldDB" id="A0AA38GMV4"/>
<dbReference type="PROSITE" id="PS50891">
    <property type="entry name" value="LOB"/>
    <property type="match status" value="1"/>
</dbReference>
<feature type="compositionally biased region" description="Polar residues" evidence="2">
    <location>
        <begin position="134"/>
        <end position="146"/>
    </location>
</feature>
<dbReference type="PANTHER" id="PTHR31529:SF64">
    <property type="entry name" value="OS02G0820500 PROTEIN"/>
    <property type="match status" value="1"/>
</dbReference>
<dbReference type="Proteomes" id="UP000824469">
    <property type="component" value="Unassembled WGS sequence"/>
</dbReference>
<keyword evidence="5" id="KW-1185">Reference proteome</keyword>
<sequence>MAVGGDGAPCGACKFLRRKCVKGCVFAPFFSTEELGASQFAAIHKIFGASNFSKLLQHIGSEEERYDAVVSISYEAQARLYDPIYGCVSHIFALQHQVALLQEELRNAHACLISTSDEQSFRTSFTDGKHREIPTSSPNNIYVHQCSSNEPESSYESSSEDTRFFTHEEGFSFPTNMPDYCHYPISTAQKMNVFEDDEISFEANPEHGGDLQDLALSLLKRRSSRANNLGDVHHI</sequence>
<dbReference type="Pfam" id="PF03195">
    <property type="entry name" value="LOB"/>
    <property type="match status" value="1"/>
</dbReference>
<dbReference type="GO" id="GO:0009755">
    <property type="term" value="P:hormone-mediated signaling pathway"/>
    <property type="evidence" value="ECO:0007669"/>
    <property type="project" value="TreeGrafter"/>
</dbReference>
<dbReference type="EMBL" id="JAHRHJ020000002">
    <property type="protein sequence ID" value="KAH9324893.1"/>
    <property type="molecule type" value="Genomic_DNA"/>
</dbReference>
<proteinExistence type="inferred from homology"/>
<evidence type="ECO:0000313" key="4">
    <source>
        <dbReference type="EMBL" id="KAH9324893.1"/>
    </source>
</evidence>
<comment type="similarity">
    <text evidence="1">Belongs to the LOB domain-containing protein family.</text>
</comment>
<reference evidence="4 5" key="1">
    <citation type="journal article" date="2021" name="Nat. Plants">
        <title>The Taxus genome provides insights into paclitaxel biosynthesis.</title>
        <authorList>
            <person name="Xiong X."/>
            <person name="Gou J."/>
            <person name="Liao Q."/>
            <person name="Li Y."/>
            <person name="Zhou Q."/>
            <person name="Bi G."/>
            <person name="Li C."/>
            <person name="Du R."/>
            <person name="Wang X."/>
            <person name="Sun T."/>
            <person name="Guo L."/>
            <person name="Liang H."/>
            <person name="Lu P."/>
            <person name="Wu Y."/>
            <person name="Zhang Z."/>
            <person name="Ro D.K."/>
            <person name="Shang Y."/>
            <person name="Huang S."/>
            <person name="Yan J."/>
        </authorList>
    </citation>
    <scope>NUCLEOTIDE SEQUENCE [LARGE SCALE GENOMIC DNA]</scope>
    <source>
        <strain evidence="4">Ta-2019</strain>
    </source>
</reference>
<dbReference type="InterPro" id="IPR004883">
    <property type="entry name" value="LOB"/>
</dbReference>
<dbReference type="PANTHER" id="PTHR31529">
    <property type="entry name" value="LOB DOMAIN CONTAINING PROTEIN"/>
    <property type="match status" value="1"/>
</dbReference>
<feature type="domain" description="LOB" evidence="3">
    <location>
        <begin position="8"/>
        <end position="112"/>
    </location>
</feature>
<feature type="compositionally biased region" description="Low complexity" evidence="2">
    <location>
        <begin position="147"/>
        <end position="157"/>
    </location>
</feature>
<evidence type="ECO:0000313" key="5">
    <source>
        <dbReference type="Proteomes" id="UP000824469"/>
    </source>
</evidence>
<gene>
    <name evidence="4" type="ORF">KI387_005071</name>
</gene>
<feature type="region of interest" description="Disordered" evidence="2">
    <location>
        <begin position="125"/>
        <end position="157"/>
    </location>
</feature>
<organism evidence="4 5">
    <name type="scientific">Taxus chinensis</name>
    <name type="common">Chinese yew</name>
    <name type="synonym">Taxus wallichiana var. chinensis</name>
    <dbReference type="NCBI Taxonomy" id="29808"/>
    <lineage>
        <taxon>Eukaryota</taxon>
        <taxon>Viridiplantae</taxon>
        <taxon>Streptophyta</taxon>
        <taxon>Embryophyta</taxon>
        <taxon>Tracheophyta</taxon>
        <taxon>Spermatophyta</taxon>
        <taxon>Pinopsida</taxon>
        <taxon>Pinidae</taxon>
        <taxon>Conifers II</taxon>
        <taxon>Cupressales</taxon>
        <taxon>Taxaceae</taxon>
        <taxon>Taxus</taxon>
    </lineage>
</organism>
<comment type="caution">
    <text evidence="4">The sequence shown here is derived from an EMBL/GenBank/DDBJ whole genome shotgun (WGS) entry which is preliminary data.</text>
</comment>
<dbReference type="GO" id="GO:0005634">
    <property type="term" value="C:nucleus"/>
    <property type="evidence" value="ECO:0007669"/>
    <property type="project" value="TreeGrafter"/>
</dbReference>
<accession>A0AA38GMV4</accession>